<comment type="caution">
    <text evidence="2">The sequence shown here is derived from an EMBL/GenBank/DDBJ whole genome shotgun (WGS) entry which is preliminary data.</text>
</comment>
<dbReference type="AlphaFoldDB" id="A0AAD4LSA9"/>
<feature type="compositionally biased region" description="Basic and acidic residues" evidence="1">
    <location>
        <begin position="176"/>
        <end position="188"/>
    </location>
</feature>
<feature type="region of interest" description="Disordered" evidence="1">
    <location>
        <begin position="171"/>
        <end position="269"/>
    </location>
</feature>
<feature type="compositionally biased region" description="Basic and acidic residues" evidence="1">
    <location>
        <begin position="226"/>
        <end position="235"/>
    </location>
</feature>
<dbReference type="EMBL" id="JAKELL010000005">
    <property type="protein sequence ID" value="KAH8998652.1"/>
    <property type="molecule type" value="Genomic_DNA"/>
</dbReference>
<feature type="compositionally biased region" description="Basic residues" evidence="1">
    <location>
        <begin position="207"/>
        <end position="225"/>
    </location>
</feature>
<feature type="compositionally biased region" description="Basic residues" evidence="1">
    <location>
        <begin position="248"/>
        <end position="257"/>
    </location>
</feature>
<accession>A0AAD4LSA9</accession>
<protein>
    <recommendedName>
        <fullName evidence="4">G-patch domain-containing protein</fullName>
    </recommendedName>
</protein>
<evidence type="ECO:0000256" key="1">
    <source>
        <dbReference type="SAM" id="MobiDB-lite"/>
    </source>
</evidence>
<name>A0AAD4LSA9_9AGAM</name>
<reference evidence="2" key="1">
    <citation type="submission" date="2022-01" db="EMBL/GenBank/DDBJ databases">
        <title>Comparative genomics reveals a dynamic genome evolution in the ectomycorrhizal milk-cap (Lactarius) mushrooms.</title>
        <authorList>
            <consortium name="DOE Joint Genome Institute"/>
            <person name="Lebreton A."/>
            <person name="Tang N."/>
            <person name="Kuo A."/>
            <person name="LaButti K."/>
            <person name="Drula E."/>
            <person name="Barry K."/>
            <person name="Clum A."/>
            <person name="Lipzen A."/>
            <person name="Mousain D."/>
            <person name="Ng V."/>
            <person name="Wang R."/>
            <person name="Wang X."/>
            <person name="Dai Y."/>
            <person name="Henrissat B."/>
            <person name="Grigoriev I.V."/>
            <person name="Guerin-Laguette A."/>
            <person name="Yu F."/>
            <person name="Martin F.M."/>
        </authorList>
    </citation>
    <scope>NUCLEOTIDE SEQUENCE</scope>
    <source>
        <strain evidence="2">QP</strain>
    </source>
</reference>
<evidence type="ECO:0008006" key="4">
    <source>
        <dbReference type="Google" id="ProtNLM"/>
    </source>
</evidence>
<organism evidence="2 3">
    <name type="scientific">Lactarius akahatsu</name>
    <dbReference type="NCBI Taxonomy" id="416441"/>
    <lineage>
        <taxon>Eukaryota</taxon>
        <taxon>Fungi</taxon>
        <taxon>Dikarya</taxon>
        <taxon>Basidiomycota</taxon>
        <taxon>Agaricomycotina</taxon>
        <taxon>Agaricomycetes</taxon>
        <taxon>Russulales</taxon>
        <taxon>Russulaceae</taxon>
        <taxon>Lactarius</taxon>
    </lineage>
</organism>
<gene>
    <name evidence="2" type="ORF">EDB92DRAFT_1836416</name>
</gene>
<dbReference type="Proteomes" id="UP001201163">
    <property type="component" value="Unassembled WGS sequence"/>
</dbReference>
<evidence type="ECO:0000313" key="2">
    <source>
        <dbReference type="EMBL" id="KAH8998652.1"/>
    </source>
</evidence>
<sequence>MPLDGHAFLVNQGWSGAGTGLRNGSISRPISVPQKRTLAGIGKDRDEAFPFWDHLFTVAASAIQIECFSTDEEDGGASTRNVRSSTLDLRQTSTGILSNLPPVVGTPISSDDITPDTASGSSTPRLSIMALAKREAARRGLYSRFFRGPVLGPDVQSETVETEVTVISQTSVDARAGAEKRSKKKPEIDPSGDVSTGDSNEDARRQEKLRKRAERAAKKFHRRKGKERDGDRQDVDETIATPHEVPYKRKKKNKRCKVSSGGELDIPPF</sequence>
<evidence type="ECO:0000313" key="3">
    <source>
        <dbReference type="Proteomes" id="UP001201163"/>
    </source>
</evidence>
<keyword evidence="3" id="KW-1185">Reference proteome</keyword>
<proteinExistence type="predicted"/>